<dbReference type="EMBL" id="JAEHHL010000005">
    <property type="protein sequence ID" value="MBK0399414.1"/>
    <property type="molecule type" value="Genomic_DNA"/>
</dbReference>
<comment type="caution">
    <text evidence="3">The sequence shown here is derived from an EMBL/GenBank/DDBJ whole genome shotgun (WGS) entry which is preliminary data.</text>
</comment>
<evidence type="ECO:0000313" key="4">
    <source>
        <dbReference type="Proteomes" id="UP000655420"/>
    </source>
</evidence>
<dbReference type="RefSeq" id="WP_200609622.1">
    <property type="nucleotide sequence ID" value="NZ_JAEHHL010000005.1"/>
</dbReference>
<dbReference type="InterPro" id="IPR010127">
    <property type="entry name" value="Phasin_subfam-1"/>
</dbReference>
<feature type="domain" description="Phasin" evidence="2">
    <location>
        <begin position="39"/>
        <end position="138"/>
    </location>
</feature>
<name>A0A8J7M897_9RHOB</name>
<gene>
    <name evidence="3" type="primary">phaP</name>
    <name evidence="3" type="ORF">H0I76_09445</name>
</gene>
<proteinExistence type="predicted"/>
<protein>
    <submittedName>
        <fullName evidence="3">TIGR01841 family phasin</fullName>
    </submittedName>
</protein>
<accession>A0A8J7M897</accession>
<evidence type="ECO:0000259" key="2">
    <source>
        <dbReference type="Pfam" id="PF09361"/>
    </source>
</evidence>
<dbReference type="Pfam" id="PF09361">
    <property type="entry name" value="Phasin_2"/>
    <property type="match status" value="1"/>
</dbReference>
<dbReference type="NCBIfam" id="TIGR01841">
    <property type="entry name" value="phasin"/>
    <property type="match status" value="1"/>
</dbReference>
<sequence>MAIEKFPFTFDAEKMGEFFKLPEFDKFFDTSKMPAVDVEAVIAAQQKNVAAMVEANKVAIAGYQEIYKRQVALVEETIAAIKDQMADLQGQPVTADQTAKNIETAKVAMEKAVANVKELSELAQKANTEAFEIVKARFEEAVAEFKDAASKLAA</sequence>
<evidence type="ECO:0000313" key="3">
    <source>
        <dbReference type="EMBL" id="MBK0399414.1"/>
    </source>
</evidence>
<dbReference type="Proteomes" id="UP000655420">
    <property type="component" value="Unassembled WGS sequence"/>
</dbReference>
<keyword evidence="1" id="KW-0175">Coiled coil</keyword>
<reference evidence="3" key="1">
    <citation type="submission" date="2020-12" db="EMBL/GenBank/DDBJ databases">
        <title>Bacterial taxonomy.</title>
        <authorList>
            <person name="Pan X."/>
        </authorList>
    </citation>
    <scope>NUCLEOTIDE SEQUENCE</scope>
    <source>
        <strain evidence="3">M0105</strain>
    </source>
</reference>
<evidence type="ECO:0000256" key="1">
    <source>
        <dbReference type="SAM" id="Coils"/>
    </source>
</evidence>
<dbReference type="InterPro" id="IPR018968">
    <property type="entry name" value="Phasin"/>
</dbReference>
<feature type="coiled-coil region" evidence="1">
    <location>
        <begin position="71"/>
        <end position="129"/>
    </location>
</feature>
<organism evidence="3 4">
    <name type="scientific">Thermohalobaculum xanthum</name>
    <dbReference type="NCBI Taxonomy" id="2753746"/>
    <lineage>
        <taxon>Bacteria</taxon>
        <taxon>Pseudomonadati</taxon>
        <taxon>Pseudomonadota</taxon>
        <taxon>Alphaproteobacteria</taxon>
        <taxon>Rhodobacterales</taxon>
        <taxon>Paracoccaceae</taxon>
        <taxon>Thermohalobaculum</taxon>
    </lineage>
</organism>
<keyword evidence="4" id="KW-1185">Reference proteome</keyword>
<dbReference type="AlphaFoldDB" id="A0A8J7M897"/>